<sequence>MKNNVNMVKGVIKSTKPTILIQIVEVTSKHTLEPTQEPKTDRELVTPSSSTPDPPSIPETLDPVLEGSDEEEEHPEAQAQALREYQLASDRVRRVPKEHPRYGYSYIVSYAFAFASYVEKKKHYVFLMF</sequence>
<evidence type="ECO:0000313" key="1">
    <source>
        <dbReference type="EMBL" id="KAI5676578.1"/>
    </source>
</evidence>
<accession>A0ACC0BVG8</accession>
<organism evidence="1 2">
    <name type="scientific">Catharanthus roseus</name>
    <name type="common">Madagascar periwinkle</name>
    <name type="synonym">Vinca rosea</name>
    <dbReference type="NCBI Taxonomy" id="4058"/>
    <lineage>
        <taxon>Eukaryota</taxon>
        <taxon>Viridiplantae</taxon>
        <taxon>Streptophyta</taxon>
        <taxon>Embryophyta</taxon>
        <taxon>Tracheophyta</taxon>
        <taxon>Spermatophyta</taxon>
        <taxon>Magnoliopsida</taxon>
        <taxon>eudicotyledons</taxon>
        <taxon>Gunneridae</taxon>
        <taxon>Pentapetalae</taxon>
        <taxon>asterids</taxon>
        <taxon>lamiids</taxon>
        <taxon>Gentianales</taxon>
        <taxon>Apocynaceae</taxon>
        <taxon>Rauvolfioideae</taxon>
        <taxon>Vinceae</taxon>
        <taxon>Catharanthinae</taxon>
        <taxon>Catharanthus</taxon>
    </lineage>
</organism>
<dbReference type="EMBL" id="CM044702">
    <property type="protein sequence ID" value="KAI5676578.1"/>
    <property type="molecule type" value="Genomic_DNA"/>
</dbReference>
<protein>
    <submittedName>
        <fullName evidence="1">Uncharacterized protein</fullName>
    </submittedName>
</protein>
<evidence type="ECO:0000313" key="2">
    <source>
        <dbReference type="Proteomes" id="UP001060085"/>
    </source>
</evidence>
<gene>
    <name evidence="1" type="ORF">M9H77_07528</name>
</gene>
<proteinExistence type="predicted"/>
<keyword evidence="2" id="KW-1185">Reference proteome</keyword>
<reference evidence="2" key="1">
    <citation type="journal article" date="2023" name="Nat. Plants">
        <title>Single-cell RNA sequencing provides a high-resolution roadmap for understanding the multicellular compartmentation of specialized metabolism.</title>
        <authorList>
            <person name="Sun S."/>
            <person name="Shen X."/>
            <person name="Li Y."/>
            <person name="Li Y."/>
            <person name="Wang S."/>
            <person name="Li R."/>
            <person name="Zhang H."/>
            <person name="Shen G."/>
            <person name="Guo B."/>
            <person name="Wei J."/>
            <person name="Xu J."/>
            <person name="St-Pierre B."/>
            <person name="Chen S."/>
            <person name="Sun C."/>
        </authorList>
    </citation>
    <scope>NUCLEOTIDE SEQUENCE [LARGE SCALE GENOMIC DNA]</scope>
</reference>
<dbReference type="Proteomes" id="UP001060085">
    <property type="component" value="Linkage Group LG02"/>
</dbReference>
<name>A0ACC0BVG8_CATRO</name>
<comment type="caution">
    <text evidence="1">The sequence shown here is derived from an EMBL/GenBank/DDBJ whole genome shotgun (WGS) entry which is preliminary data.</text>
</comment>